<dbReference type="Proteomes" id="UP001500665">
    <property type="component" value="Unassembled WGS sequence"/>
</dbReference>
<evidence type="ECO:0000256" key="14">
    <source>
        <dbReference type="ARBA" id="ARBA00039401"/>
    </source>
</evidence>
<sequence length="407" mass="44535">MAEIDPAVLFDAEPVPVALVSPEMIFLAVNRAYEEMLGHSRQEVIGRDVFEVFPGGPSGEEAQAVRYSLERVLATGEVDLLPVHRYDIEVPGRPGEFEEHYWNVTTAPLRDEKGEVIGIFLQPQEVTAVLRHLRQEESPPALAEPRMPYAEAVEAHLLAQAGQLCEINQRLRHANVQERQTAEGLRKAVRQQREALADASHDLRGPLTGLLLRLQDALDDPEADPRQVLQDALHDAERLGDIVGDLLEMARLESGAPTETEPVNLSRLVAGELLRLSPKNAVTTHLDPGVIVDGSPLRLARLVANLLANAERHAHSHLEAIVSAQGGQAVLEVIDDGSGIPDADKEAVFRRFYRRSDARRSDPGGTGLGLAISRQIAQMHGGTLHAADRTDHHSGARLVLRLPLSQP</sequence>
<evidence type="ECO:0000256" key="8">
    <source>
        <dbReference type="ARBA" id="ARBA00022741"/>
    </source>
</evidence>
<dbReference type="CDD" id="cd00130">
    <property type="entry name" value="PAS"/>
    <property type="match status" value="1"/>
</dbReference>
<dbReference type="PANTHER" id="PTHR42878">
    <property type="entry name" value="TWO-COMPONENT HISTIDINE KINASE"/>
    <property type="match status" value="1"/>
</dbReference>
<comment type="caution">
    <text evidence="17">The sequence shown here is derived from an EMBL/GenBank/DDBJ whole genome shotgun (WGS) entry which is preliminary data.</text>
</comment>
<dbReference type="EMBL" id="BAAAHH010000037">
    <property type="protein sequence ID" value="GAA0965201.1"/>
    <property type="molecule type" value="Genomic_DNA"/>
</dbReference>
<keyword evidence="5" id="KW-0597">Phosphoprotein</keyword>
<dbReference type="PROSITE" id="PS50109">
    <property type="entry name" value="HIS_KIN"/>
    <property type="match status" value="1"/>
</dbReference>
<evidence type="ECO:0000256" key="4">
    <source>
        <dbReference type="ARBA" id="ARBA00012438"/>
    </source>
</evidence>
<dbReference type="PRINTS" id="PR00344">
    <property type="entry name" value="BCTRLSENSOR"/>
</dbReference>
<keyword evidence="18" id="KW-1185">Reference proteome</keyword>
<dbReference type="InterPro" id="IPR050351">
    <property type="entry name" value="BphY/WalK/GraS-like"/>
</dbReference>
<dbReference type="InterPro" id="IPR035965">
    <property type="entry name" value="PAS-like_dom_sf"/>
</dbReference>
<dbReference type="CDD" id="cd00075">
    <property type="entry name" value="HATPase"/>
    <property type="match status" value="1"/>
</dbReference>
<keyword evidence="8" id="KW-0547">Nucleotide-binding</keyword>
<dbReference type="InterPro" id="IPR003661">
    <property type="entry name" value="HisK_dim/P_dom"/>
</dbReference>
<dbReference type="NCBIfam" id="TIGR00229">
    <property type="entry name" value="sensory_box"/>
    <property type="match status" value="1"/>
</dbReference>
<feature type="domain" description="PAS" evidence="16">
    <location>
        <begin position="9"/>
        <end position="53"/>
    </location>
</feature>
<dbReference type="RefSeq" id="WP_344245340.1">
    <property type="nucleotide sequence ID" value="NZ_BAAAHH010000037.1"/>
</dbReference>
<accession>A0ABP4CEV9</accession>
<evidence type="ECO:0000256" key="9">
    <source>
        <dbReference type="ARBA" id="ARBA00022777"/>
    </source>
</evidence>
<dbReference type="SMART" id="SM00387">
    <property type="entry name" value="HATPase_c"/>
    <property type="match status" value="1"/>
</dbReference>
<protein>
    <recommendedName>
        <fullName evidence="14">Sensor-like histidine kinase SenX3</fullName>
        <ecNumber evidence="4">2.7.13.3</ecNumber>
    </recommendedName>
</protein>
<dbReference type="Gene3D" id="3.30.565.10">
    <property type="entry name" value="Histidine kinase-like ATPase, C-terminal domain"/>
    <property type="match status" value="1"/>
</dbReference>
<dbReference type="SUPFAM" id="SSF55785">
    <property type="entry name" value="PYP-like sensor domain (PAS domain)"/>
    <property type="match status" value="1"/>
</dbReference>
<dbReference type="CDD" id="cd00082">
    <property type="entry name" value="HisKA"/>
    <property type="match status" value="1"/>
</dbReference>
<dbReference type="InterPro" id="IPR005467">
    <property type="entry name" value="His_kinase_dom"/>
</dbReference>
<dbReference type="InterPro" id="IPR036890">
    <property type="entry name" value="HATPase_C_sf"/>
</dbReference>
<evidence type="ECO:0000256" key="3">
    <source>
        <dbReference type="ARBA" id="ARBA00004236"/>
    </source>
</evidence>
<evidence type="ECO:0000256" key="6">
    <source>
        <dbReference type="ARBA" id="ARBA00022679"/>
    </source>
</evidence>
<evidence type="ECO:0000256" key="11">
    <source>
        <dbReference type="ARBA" id="ARBA00022989"/>
    </source>
</evidence>
<dbReference type="SMART" id="SM00091">
    <property type="entry name" value="PAS"/>
    <property type="match status" value="1"/>
</dbReference>
<evidence type="ECO:0000256" key="2">
    <source>
        <dbReference type="ARBA" id="ARBA00004141"/>
    </source>
</evidence>
<comment type="catalytic activity">
    <reaction evidence="1">
        <text>ATP + protein L-histidine = ADP + protein N-phospho-L-histidine.</text>
        <dbReference type="EC" id="2.7.13.3"/>
    </reaction>
</comment>
<dbReference type="InterPro" id="IPR000014">
    <property type="entry name" value="PAS"/>
</dbReference>
<evidence type="ECO:0000256" key="10">
    <source>
        <dbReference type="ARBA" id="ARBA00022840"/>
    </source>
</evidence>
<dbReference type="Pfam" id="PF02518">
    <property type="entry name" value="HATPase_c"/>
    <property type="match status" value="1"/>
</dbReference>
<reference evidence="18" key="1">
    <citation type="journal article" date="2019" name="Int. J. Syst. Evol. Microbiol.">
        <title>The Global Catalogue of Microorganisms (GCM) 10K type strain sequencing project: providing services to taxonomists for standard genome sequencing and annotation.</title>
        <authorList>
            <consortium name="The Broad Institute Genomics Platform"/>
            <consortium name="The Broad Institute Genome Sequencing Center for Infectious Disease"/>
            <person name="Wu L."/>
            <person name="Ma J."/>
        </authorList>
    </citation>
    <scope>NUCLEOTIDE SEQUENCE [LARGE SCALE GENOMIC DNA]</scope>
    <source>
        <strain evidence="18">JCM 10696</strain>
    </source>
</reference>
<proteinExistence type="predicted"/>
<dbReference type="Pfam" id="PF08448">
    <property type="entry name" value="PAS_4"/>
    <property type="match status" value="1"/>
</dbReference>
<dbReference type="Gene3D" id="3.30.450.20">
    <property type="entry name" value="PAS domain"/>
    <property type="match status" value="1"/>
</dbReference>
<evidence type="ECO:0000256" key="7">
    <source>
        <dbReference type="ARBA" id="ARBA00022692"/>
    </source>
</evidence>
<evidence type="ECO:0000313" key="18">
    <source>
        <dbReference type="Proteomes" id="UP001500665"/>
    </source>
</evidence>
<organism evidence="17 18">
    <name type="scientific">Actinocorallia libanotica</name>
    <dbReference type="NCBI Taxonomy" id="46162"/>
    <lineage>
        <taxon>Bacteria</taxon>
        <taxon>Bacillati</taxon>
        <taxon>Actinomycetota</taxon>
        <taxon>Actinomycetes</taxon>
        <taxon>Streptosporangiales</taxon>
        <taxon>Thermomonosporaceae</taxon>
        <taxon>Actinocorallia</taxon>
    </lineage>
</organism>
<keyword evidence="10" id="KW-0067">ATP-binding</keyword>
<keyword evidence="9" id="KW-0418">Kinase</keyword>
<dbReference type="Gene3D" id="1.10.287.130">
    <property type="match status" value="1"/>
</dbReference>
<keyword evidence="6" id="KW-0808">Transferase</keyword>
<dbReference type="InterPro" id="IPR036097">
    <property type="entry name" value="HisK_dim/P_sf"/>
</dbReference>
<evidence type="ECO:0000256" key="13">
    <source>
        <dbReference type="ARBA" id="ARBA00023136"/>
    </source>
</evidence>
<dbReference type="InterPro" id="IPR013656">
    <property type="entry name" value="PAS_4"/>
</dbReference>
<gene>
    <name evidence="17" type="ORF">GCM10009550_64870</name>
</gene>
<keyword evidence="12" id="KW-0902">Two-component regulatory system</keyword>
<feature type="domain" description="Histidine kinase" evidence="15">
    <location>
        <begin position="198"/>
        <end position="406"/>
    </location>
</feature>
<evidence type="ECO:0000256" key="1">
    <source>
        <dbReference type="ARBA" id="ARBA00000085"/>
    </source>
</evidence>
<evidence type="ECO:0000259" key="16">
    <source>
        <dbReference type="PROSITE" id="PS50112"/>
    </source>
</evidence>
<dbReference type="InterPro" id="IPR003594">
    <property type="entry name" value="HATPase_dom"/>
</dbReference>
<dbReference type="InterPro" id="IPR004358">
    <property type="entry name" value="Sig_transdc_His_kin-like_C"/>
</dbReference>
<dbReference type="SUPFAM" id="SSF47384">
    <property type="entry name" value="Homodimeric domain of signal transducing histidine kinase"/>
    <property type="match status" value="1"/>
</dbReference>
<evidence type="ECO:0000259" key="15">
    <source>
        <dbReference type="PROSITE" id="PS50109"/>
    </source>
</evidence>
<dbReference type="SUPFAM" id="SSF55874">
    <property type="entry name" value="ATPase domain of HSP90 chaperone/DNA topoisomerase II/histidine kinase"/>
    <property type="match status" value="1"/>
</dbReference>
<dbReference type="SMART" id="SM00388">
    <property type="entry name" value="HisKA"/>
    <property type="match status" value="1"/>
</dbReference>
<keyword evidence="13" id="KW-0472">Membrane</keyword>
<comment type="subcellular location">
    <subcellularLocation>
        <location evidence="3">Cell membrane</location>
    </subcellularLocation>
    <subcellularLocation>
        <location evidence="2">Membrane</location>
        <topology evidence="2">Multi-pass membrane protein</topology>
    </subcellularLocation>
</comment>
<evidence type="ECO:0000256" key="5">
    <source>
        <dbReference type="ARBA" id="ARBA00022553"/>
    </source>
</evidence>
<evidence type="ECO:0000256" key="12">
    <source>
        <dbReference type="ARBA" id="ARBA00023012"/>
    </source>
</evidence>
<keyword evidence="7" id="KW-0812">Transmembrane</keyword>
<dbReference type="PANTHER" id="PTHR42878:SF7">
    <property type="entry name" value="SENSOR HISTIDINE KINASE GLRK"/>
    <property type="match status" value="1"/>
</dbReference>
<name>A0ABP4CEV9_9ACTN</name>
<dbReference type="EC" id="2.7.13.3" evidence="4"/>
<keyword evidence="11" id="KW-1133">Transmembrane helix</keyword>
<dbReference type="PROSITE" id="PS50112">
    <property type="entry name" value="PAS"/>
    <property type="match status" value="1"/>
</dbReference>
<evidence type="ECO:0000313" key="17">
    <source>
        <dbReference type="EMBL" id="GAA0965201.1"/>
    </source>
</evidence>
<dbReference type="Pfam" id="PF00512">
    <property type="entry name" value="HisKA"/>
    <property type="match status" value="1"/>
</dbReference>